<dbReference type="RefSeq" id="WP_176712600.1">
    <property type="nucleotide sequence ID" value="NZ_CP059488.1"/>
</dbReference>
<evidence type="ECO:0000313" key="2">
    <source>
        <dbReference type="Proteomes" id="UP000595420"/>
    </source>
</evidence>
<protein>
    <submittedName>
        <fullName evidence="1">Uncharacterized protein</fullName>
    </submittedName>
</protein>
<organism evidence="1 2">
    <name type="scientific">Acidithiobacillus ferrivorans</name>
    <dbReference type="NCBI Taxonomy" id="160808"/>
    <lineage>
        <taxon>Bacteria</taxon>
        <taxon>Pseudomonadati</taxon>
        <taxon>Pseudomonadota</taxon>
        <taxon>Acidithiobacillia</taxon>
        <taxon>Acidithiobacillales</taxon>
        <taxon>Acidithiobacillaceae</taxon>
        <taxon>Acidithiobacillus</taxon>
    </lineage>
</organism>
<name>A0A7T4WEV2_9PROT</name>
<dbReference type="AlphaFoldDB" id="A0A7T4WEV2"/>
<proteinExistence type="predicted"/>
<accession>A0A7T4WEV2</accession>
<gene>
    <name evidence="1" type="ORF">H2515_03155</name>
</gene>
<reference evidence="1 2" key="1">
    <citation type="submission" date="2020-07" db="EMBL/GenBank/DDBJ databases">
        <title>Complete genome sequence analysis of Acidithiobacillus ferrivorans XJFY6S-08 reveals extreme environmental adaptation to alpine acid mine drainage.</title>
        <authorList>
            <person name="Yan L."/>
            <person name="Ni Y."/>
        </authorList>
    </citation>
    <scope>NUCLEOTIDE SEQUENCE [LARGE SCALE GENOMIC DNA]</scope>
    <source>
        <strain evidence="1 2">XJFY6S-08</strain>
    </source>
</reference>
<dbReference type="Proteomes" id="UP000595420">
    <property type="component" value="Chromosome"/>
</dbReference>
<dbReference type="EMBL" id="CP059488">
    <property type="protein sequence ID" value="QQD73326.1"/>
    <property type="molecule type" value="Genomic_DNA"/>
</dbReference>
<evidence type="ECO:0000313" key="1">
    <source>
        <dbReference type="EMBL" id="QQD73326.1"/>
    </source>
</evidence>
<sequence>MDAFVLKREGQMASQGVGRPDYLATGVIDSWTWPPSRTVALDAAMALWERNGRTAETL</sequence>